<dbReference type="GO" id="GO:0005886">
    <property type="term" value="C:plasma membrane"/>
    <property type="evidence" value="ECO:0007669"/>
    <property type="project" value="UniProtKB-SubCell"/>
</dbReference>
<evidence type="ECO:0000256" key="9">
    <source>
        <dbReference type="SAM" id="MobiDB-lite"/>
    </source>
</evidence>
<evidence type="ECO:0000313" key="13">
    <source>
        <dbReference type="WBParaSite" id="Csp11.Scaffold515.g2669.t2"/>
    </source>
</evidence>
<evidence type="ECO:0000256" key="2">
    <source>
        <dbReference type="ARBA" id="ARBA00022475"/>
    </source>
</evidence>
<keyword evidence="6 10" id="KW-0472">Membrane</keyword>
<evidence type="ECO:0000259" key="11">
    <source>
        <dbReference type="PROSITE" id="PS50262"/>
    </source>
</evidence>
<dbReference type="GO" id="GO:0007218">
    <property type="term" value="P:neuropeptide signaling pathway"/>
    <property type="evidence" value="ECO:0007669"/>
    <property type="project" value="TreeGrafter"/>
</dbReference>
<comment type="subcellular location">
    <subcellularLocation>
        <location evidence="1">Cell membrane</location>
        <topology evidence="1">Multi-pass membrane protein</topology>
    </subcellularLocation>
</comment>
<dbReference type="WBParaSite" id="Csp11.Scaffold515.g2669.t2">
    <property type="protein sequence ID" value="Csp11.Scaffold515.g2669.t2"/>
    <property type="gene ID" value="Csp11.Scaffold515.g2669"/>
</dbReference>
<accession>A0A1I7T5S4</accession>
<dbReference type="PANTHER" id="PTHR24230">
    <property type="entry name" value="G-PROTEIN COUPLED RECEPTOR"/>
    <property type="match status" value="1"/>
</dbReference>
<dbReference type="InterPro" id="IPR017452">
    <property type="entry name" value="GPCR_Rhodpsn_7TM"/>
</dbReference>
<keyword evidence="4 10" id="KW-1133">Transmembrane helix</keyword>
<dbReference type="PANTHER" id="PTHR24230:SF154">
    <property type="entry name" value="G-PROTEIN COUPLED RECEPTORS FAMILY 1 PROFILE DOMAIN-CONTAINING PROTEIN"/>
    <property type="match status" value="1"/>
</dbReference>
<evidence type="ECO:0000313" key="12">
    <source>
        <dbReference type="Proteomes" id="UP000095282"/>
    </source>
</evidence>
<name>A0A1I7T5S4_9PELO</name>
<dbReference type="AlphaFoldDB" id="A0A1I7T5S4"/>
<dbReference type="InterPro" id="IPR000276">
    <property type="entry name" value="GPCR_Rhodpsn"/>
</dbReference>
<keyword evidence="5" id="KW-0297">G-protein coupled receptor</keyword>
<dbReference type="SUPFAM" id="SSF81321">
    <property type="entry name" value="Family A G protein-coupled receptor-like"/>
    <property type="match status" value="1"/>
</dbReference>
<reference evidence="13" key="1">
    <citation type="submission" date="2016-11" db="UniProtKB">
        <authorList>
            <consortium name="WormBaseParasite"/>
        </authorList>
    </citation>
    <scope>IDENTIFICATION</scope>
</reference>
<feature type="region of interest" description="Disordered" evidence="9">
    <location>
        <begin position="301"/>
        <end position="326"/>
    </location>
</feature>
<dbReference type="PROSITE" id="PS50262">
    <property type="entry name" value="G_PROTEIN_RECEP_F1_2"/>
    <property type="match status" value="1"/>
</dbReference>
<dbReference type="Pfam" id="PF00001">
    <property type="entry name" value="7tm_1"/>
    <property type="match status" value="1"/>
</dbReference>
<proteinExistence type="predicted"/>
<evidence type="ECO:0000256" key="8">
    <source>
        <dbReference type="ARBA" id="ARBA00023224"/>
    </source>
</evidence>
<keyword evidence="3 10" id="KW-0812">Transmembrane</keyword>
<protein>
    <submittedName>
        <fullName evidence="13">G_PROTEIN_RECEP_F1_2 domain-containing protein</fullName>
    </submittedName>
</protein>
<dbReference type="STRING" id="1561998.A0A1I7T5S4"/>
<keyword evidence="7" id="KW-0675">Receptor</keyword>
<feature type="compositionally biased region" description="Basic residues" evidence="9">
    <location>
        <begin position="301"/>
        <end position="310"/>
    </location>
</feature>
<feature type="transmembrane region" description="Helical" evidence="10">
    <location>
        <begin position="29"/>
        <end position="51"/>
    </location>
</feature>
<evidence type="ECO:0000256" key="10">
    <source>
        <dbReference type="SAM" id="Phobius"/>
    </source>
</evidence>
<dbReference type="PRINTS" id="PR00237">
    <property type="entry name" value="GPCRRHODOPSN"/>
</dbReference>
<sequence>MFGRRMEADNSTVVDPVAPTYLISDYIEIAYLGLVLLFGVPANVIILQKLIKEMKMSNRDLVKSGFVMLKINLNITDLLILTYSLGKLIWLITYKWVGGDMACRLYQMFSMFSLYSSSNIVMCIALDRLRNVIYANQIHTKTNKISIVTVLAYSSWIAALICSLPQFFLFQTIEVYPNFIQCSDVWQISRHSQQSTAFFDRDSFVLSQTFENSYNIAHLVLVFWGPLIVLIVTYAVIATKLMKYSLRAPGTESVRRPMPTAADDSPKDMIVHVNVEDGLLKKEGSLKKVVKCCTEEIITKQSRRKSNKRNGGKDSTTTTSSTSTRMPTWRKQIRGRVFRTTMLVILTHFLFWFPYNALGLMKYINQGMFEILSANANIFKDLQILITLINPFLYGFSSGN</sequence>
<keyword evidence="12" id="KW-1185">Reference proteome</keyword>
<evidence type="ECO:0000256" key="5">
    <source>
        <dbReference type="ARBA" id="ARBA00023040"/>
    </source>
</evidence>
<feature type="transmembrane region" description="Helical" evidence="10">
    <location>
        <begin position="147"/>
        <end position="169"/>
    </location>
</feature>
<organism evidence="12 13">
    <name type="scientific">Caenorhabditis tropicalis</name>
    <dbReference type="NCBI Taxonomy" id="1561998"/>
    <lineage>
        <taxon>Eukaryota</taxon>
        <taxon>Metazoa</taxon>
        <taxon>Ecdysozoa</taxon>
        <taxon>Nematoda</taxon>
        <taxon>Chromadorea</taxon>
        <taxon>Rhabditida</taxon>
        <taxon>Rhabditina</taxon>
        <taxon>Rhabditomorpha</taxon>
        <taxon>Rhabditoidea</taxon>
        <taxon>Rhabditidae</taxon>
        <taxon>Peloderinae</taxon>
        <taxon>Caenorhabditis</taxon>
    </lineage>
</organism>
<feature type="transmembrane region" description="Helical" evidence="10">
    <location>
        <begin position="216"/>
        <end position="237"/>
    </location>
</feature>
<dbReference type="GO" id="GO:0008528">
    <property type="term" value="F:G protein-coupled peptide receptor activity"/>
    <property type="evidence" value="ECO:0007669"/>
    <property type="project" value="TreeGrafter"/>
</dbReference>
<keyword evidence="2" id="KW-1003">Cell membrane</keyword>
<feature type="transmembrane region" description="Helical" evidence="10">
    <location>
        <begin position="337"/>
        <end position="355"/>
    </location>
</feature>
<dbReference type="Gene3D" id="1.20.1070.10">
    <property type="entry name" value="Rhodopsin 7-helix transmembrane proteins"/>
    <property type="match status" value="1"/>
</dbReference>
<dbReference type="Proteomes" id="UP000095282">
    <property type="component" value="Unplaced"/>
</dbReference>
<evidence type="ECO:0000256" key="6">
    <source>
        <dbReference type="ARBA" id="ARBA00023136"/>
    </source>
</evidence>
<evidence type="ECO:0000256" key="3">
    <source>
        <dbReference type="ARBA" id="ARBA00022692"/>
    </source>
</evidence>
<evidence type="ECO:0000256" key="1">
    <source>
        <dbReference type="ARBA" id="ARBA00004651"/>
    </source>
</evidence>
<feature type="transmembrane region" description="Helical" evidence="10">
    <location>
        <begin position="105"/>
        <end position="126"/>
    </location>
</feature>
<feature type="transmembrane region" description="Helical" evidence="10">
    <location>
        <begin position="71"/>
        <end position="93"/>
    </location>
</feature>
<evidence type="ECO:0000256" key="7">
    <source>
        <dbReference type="ARBA" id="ARBA00023170"/>
    </source>
</evidence>
<evidence type="ECO:0000256" key="4">
    <source>
        <dbReference type="ARBA" id="ARBA00022989"/>
    </source>
</evidence>
<feature type="compositionally biased region" description="Low complexity" evidence="9">
    <location>
        <begin position="315"/>
        <end position="324"/>
    </location>
</feature>
<keyword evidence="8" id="KW-0807">Transducer</keyword>
<feature type="domain" description="G-protein coupled receptors family 1 profile" evidence="11">
    <location>
        <begin position="42"/>
        <end position="394"/>
    </location>
</feature>